<dbReference type="PANTHER" id="PTHR24185:SF4">
    <property type="entry name" value="SERINE HYDROLASE, PUTATIVE (AFU_ORTHOLOGUE AFUA_2G07870)-RELATED"/>
    <property type="match status" value="1"/>
</dbReference>
<dbReference type="SUPFAM" id="SSF52151">
    <property type="entry name" value="FabD/lysophospholipase-like"/>
    <property type="match status" value="1"/>
</dbReference>
<comment type="caution">
    <text evidence="2">Lacks conserved residue(s) required for the propagation of feature annotation.</text>
</comment>
<feature type="compositionally biased region" description="Pro residues" evidence="3">
    <location>
        <begin position="511"/>
        <end position="523"/>
    </location>
</feature>
<dbReference type="OrthoDB" id="630895at2759"/>
<keyword evidence="6" id="KW-1185">Reference proteome</keyword>
<dbReference type="CDD" id="cd07216">
    <property type="entry name" value="Pat17_PNPLA8_PNPLA9_like3"/>
    <property type="match status" value="1"/>
</dbReference>
<feature type="compositionally biased region" description="Pro residues" evidence="3">
    <location>
        <begin position="584"/>
        <end position="593"/>
    </location>
</feature>
<evidence type="ECO:0000313" key="6">
    <source>
        <dbReference type="Proteomes" id="UP000887229"/>
    </source>
</evidence>
<organism evidence="5 6">
    <name type="scientific">Emericellopsis atlantica</name>
    <dbReference type="NCBI Taxonomy" id="2614577"/>
    <lineage>
        <taxon>Eukaryota</taxon>
        <taxon>Fungi</taxon>
        <taxon>Dikarya</taxon>
        <taxon>Ascomycota</taxon>
        <taxon>Pezizomycotina</taxon>
        <taxon>Sordariomycetes</taxon>
        <taxon>Hypocreomycetidae</taxon>
        <taxon>Hypocreales</taxon>
        <taxon>Bionectriaceae</taxon>
        <taxon>Emericellopsis</taxon>
    </lineage>
</organism>
<evidence type="ECO:0000256" key="2">
    <source>
        <dbReference type="PROSITE-ProRule" id="PRU01161"/>
    </source>
</evidence>
<accession>A0A9P7ZP35</accession>
<feature type="compositionally biased region" description="Polar residues" evidence="3">
    <location>
        <begin position="171"/>
        <end position="180"/>
    </location>
</feature>
<gene>
    <name evidence="5" type="ORF">F5Z01DRAFT_619821</name>
</gene>
<dbReference type="GO" id="GO:0046486">
    <property type="term" value="P:glycerolipid metabolic process"/>
    <property type="evidence" value="ECO:0007669"/>
    <property type="project" value="UniProtKB-ARBA"/>
</dbReference>
<dbReference type="RefSeq" id="XP_046119415.1">
    <property type="nucleotide sequence ID" value="XM_046261112.1"/>
</dbReference>
<dbReference type="GO" id="GO:0019369">
    <property type="term" value="P:arachidonate metabolic process"/>
    <property type="evidence" value="ECO:0007669"/>
    <property type="project" value="TreeGrafter"/>
</dbReference>
<feature type="region of interest" description="Disordered" evidence="3">
    <location>
        <begin position="436"/>
        <end position="632"/>
    </location>
</feature>
<comment type="caution">
    <text evidence="5">The sequence shown here is derived from an EMBL/GenBank/DDBJ whole genome shotgun (WGS) entry which is preliminary data.</text>
</comment>
<dbReference type="Gene3D" id="3.40.1090.10">
    <property type="entry name" value="Cytosolic phospholipase A2 catalytic domain"/>
    <property type="match status" value="1"/>
</dbReference>
<dbReference type="EMBL" id="MU251250">
    <property type="protein sequence ID" value="KAG9255491.1"/>
    <property type="molecule type" value="Genomic_DNA"/>
</dbReference>
<evidence type="ECO:0000256" key="3">
    <source>
        <dbReference type="SAM" id="MobiDB-lite"/>
    </source>
</evidence>
<dbReference type="GO" id="GO:0047499">
    <property type="term" value="F:calcium-independent phospholipase A2 activity"/>
    <property type="evidence" value="ECO:0007669"/>
    <property type="project" value="TreeGrafter"/>
</dbReference>
<dbReference type="PANTHER" id="PTHR24185">
    <property type="entry name" value="CALCIUM-INDEPENDENT PHOSPHOLIPASE A2-GAMMA"/>
    <property type="match status" value="1"/>
</dbReference>
<feature type="compositionally biased region" description="Polar residues" evidence="3">
    <location>
        <begin position="471"/>
        <end position="481"/>
    </location>
</feature>
<dbReference type="GeneID" id="70292015"/>
<feature type="compositionally biased region" description="Basic and acidic residues" evidence="3">
    <location>
        <begin position="524"/>
        <end position="539"/>
    </location>
</feature>
<dbReference type="GO" id="GO:0016740">
    <property type="term" value="F:transferase activity"/>
    <property type="evidence" value="ECO:0007669"/>
    <property type="project" value="UniProtKB-KW"/>
</dbReference>
<evidence type="ECO:0000256" key="1">
    <source>
        <dbReference type="ARBA" id="ARBA00023098"/>
    </source>
</evidence>
<name>A0A9P7ZP35_9HYPO</name>
<feature type="domain" description="PNPLA" evidence="4">
    <location>
        <begin position="21"/>
        <end position="288"/>
    </location>
</feature>
<keyword evidence="1" id="KW-0443">Lipid metabolism</keyword>
<feature type="region of interest" description="Disordered" evidence="3">
    <location>
        <begin position="140"/>
        <end position="197"/>
    </location>
</feature>
<evidence type="ECO:0000259" key="4">
    <source>
        <dbReference type="PROSITE" id="PS51635"/>
    </source>
</evidence>
<protein>
    <submittedName>
        <fullName evidence="5">Acyl transferase/acyl hydrolase/lysophospholipase</fullName>
    </submittedName>
</protein>
<proteinExistence type="predicted"/>
<dbReference type="GO" id="GO:0016020">
    <property type="term" value="C:membrane"/>
    <property type="evidence" value="ECO:0007669"/>
    <property type="project" value="TreeGrafter"/>
</dbReference>
<evidence type="ECO:0000313" key="5">
    <source>
        <dbReference type="EMBL" id="KAG9255491.1"/>
    </source>
</evidence>
<dbReference type="PROSITE" id="PS51635">
    <property type="entry name" value="PNPLA"/>
    <property type="match status" value="1"/>
</dbReference>
<keyword evidence="5" id="KW-0378">Hydrolase</keyword>
<dbReference type="Pfam" id="PF01734">
    <property type="entry name" value="Patatin"/>
    <property type="match status" value="1"/>
</dbReference>
<dbReference type="InterPro" id="IPR016035">
    <property type="entry name" value="Acyl_Trfase/lysoPLipase"/>
</dbReference>
<dbReference type="InterPro" id="IPR002641">
    <property type="entry name" value="PNPLA_dom"/>
</dbReference>
<dbReference type="AlphaFoldDB" id="A0A9P7ZP35"/>
<reference evidence="5" key="1">
    <citation type="journal article" date="2021" name="IMA Fungus">
        <title>Genomic characterization of three marine fungi, including Emericellopsis atlantica sp. nov. with signatures of a generalist lifestyle and marine biomass degradation.</title>
        <authorList>
            <person name="Hagestad O.C."/>
            <person name="Hou L."/>
            <person name="Andersen J.H."/>
            <person name="Hansen E.H."/>
            <person name="Altermark B."/>
            <person name="Li C."/>
            <person name="Kuhnert E."/>
            <person name="Cox R.J."/>
            <person name="Crous P.W."/>
            <person name="Spatafora J.W."/>
            <person name="Lail K."/>
            <person name="Amirebrahimi M."/>
            <person name="Lipzen A."/>
            <person name="Pangilinan J."/>
            <person name="Andreopoulos W."/>
            <person name="Hayes R.D."/>
            <person name="Ng V."/>
            <person name="Grigoriev I.V."/>
            <person name="Jackson S.A."/>
            <person name="Sutton T.D.S."/>
            <person name="Dobson A.D.W."/>
            <person name="Rama T."/>
        </authorList>
    </citation>
    <scope>NUCLEOTIDE SEQUENCE</scope>
    <source>
        <strain evidence="5">TS7</strain>
    </source>
</reference>
<keyword evidence="5" id="KW-0808">Transferase</keyword>
<feature type="short sequence motif" description="GXGXXG" evidence="2">
    <location>
        <begin position="25"/>
        <end position="30"/>
    </location>
</feature>
<dbReference type="Proteomes" id="UP000887229">
    <property type="component" value="Unassembled WGS sequence"/>
</dbReference>
<feature type="compositionally biased region" description="Pro residues" evidence="3">
    <location>
        <begin position="607"/>
        <end position="622"/>
    </location>
</feature>
<sequence length="632" mass="70473">MQDSYGVKRRDTTKGPPLRVLSLDGGGVRGYSMLIIIQELMHRTFVETEGRAPRRHEIPKPCDHFDLIVGTGTGGLIALMLGRLRLDLETCKELYVRLTRMVFQTDKTIAGIPYRSTLFKASKLEEAIRACVREHTVYEKEGNDGVEPTLSNPLSAASRSSAAGGPRRHTSNASTVSFSARSPAAQMQEPVWRNSSHGDANARLYDARDNRTKTVVTAVYKGSPRGAPPAMLRSYDSRKEPPPEFDCKIWQAGRATCAIGLAFKPIQIGQSTFHDDGTGTFNPAPEALDEAVINEWPGREIGCFVSVGTGRRPKSSGASQEQWYEGFLGEFAEARRRLISKIEGCETIHEYMMQEHLGKRNVNPDNYYRLNVEIGVGEFGMNEWNRLGEISTGTRRYMGKPDEQRMVQGISSKLAKILKARIRWERALQHPEVPRIRRPPSMTWESPPAAVELPGDMPTNPMPLPPRSPAASRQSFDSGTDSVHLASAHPYSPRSSYDNQDSHRSHHSASSPPPLGQRPPPPPPEHEKPNFRNEDEDKFIVTAPTPGQYQTASGADKIAIMSPDEHPRPSQPHPMSAFPHQRMEPPPLPPKTPLPDHQQNGRRPMPKQDPPYPIYDEAPPPVNMAQKPTYRR</sequence>